<dbReference type="EMBL" id="JAPQFJ010000030">
    <property type="protein sequence ID" value="MCY6960492.1"/>
    <property type="molecule type" value="Genomic_DNA"/>
</dbReference>
<proteinExistence type="predicted"/>
<dbReference type="InterPro" id="IPR050855">
    <property type="entry name" value="NDM-1-like"/>
</dbReference>
<gene>
    <name evidence="2" type="ORF">OW729_17980</name>
</gene>
<dbReference type="Pfam" id="PF00753">
    <property type="entry name" value="Lactamase_B"/>
    <property type="match status" value="1"/>
</dbReference>
<dbReference type="SUPFAM" id="SSF56281">
    <property type="entry name" value="Metallo-hydrolase/oxidoreductase"/>
    <property type="match status" value="1"/>
</dbReference>
<evidence type="ECO:0000313" key="2">
    <source>
        <dbReference type="EMBL" id="MCY6960492.1"/>
    </source>
</evidence>
<dbReference type="CDD" id="cd07743">
    <property type="entry name" value="metallo-hydrolase-like_MBL-fold"/>
    <property type="match status" value="1"/>
</dbReference>
<protein>
    <submittedName>
        <fullName evidence="2">MBL fold metallo-hydrolase</fullName>
    </submittedName>
</protein>
<dbReference type="PANTHER" id="PTHR42951:SF14">
    <property type="entry name" value="METALLO-BETA-LACTAMASE SUPERFAMILY PROTEIN"/>
    <property type="match status" value="1"/>
</dbReference>
<dbReference type="InterPro" id="IPR036866">
    <property type="entry name" value="RibonucZ/Hydroxyglut_hydro"/>
</dbReference>
<evidence type="ECO:0000313" key="3">
    <source>
        <dbReference type="Proteomes" id="UP001144612"/>
    </source>
</evidence>
<dbReference type="RefSeq" id="WP_268062928.1">
    <property type="nucleotide sequence ID" value="NZ_JAPQFJ010000030.1"/>
</dbReference>
<dbReference type="Gene3D" id="3.60.15.10">
    <property type="entry name" value="Ribonuclease Z/Hydroxyacylglutathione hydrolase-like"/>
    <property type="match status" value="1"/>
</dbReference>
<dbReference type="PANTHER" id="PTHR42951">
    <property type="entry name" value="METALLO-BETA-LACTAMASE DOMAIN-CONTAINING"/>
    <property type="match status" value="1"/>
</dbReference>
<name>A0ABT4DDW0_9CLOT</name>
<organism evidence="2 3">
    <name type="scientific">Clostridium brassicae</name>
    <dbReference type="NCBI Taxonomy" id="2999072"/>
    <lineage>
        <taxon>Bacteria</taxon>
        <taxon>Bacillati</taxon>
        <taxon>Bacillota</taxon>
        <taxon>Clostridia</taxon>
        <taxon>Eubacteriales</taxon>
        <taxon>Clostridiaceae</taxon>
        <taxon>Clostridium</taxon>
    </lineage>
</organism>
<dbReference type="InterPro" id="IPR001279">
    <property type="entry name" value="Metallo-B-lactamas"/>
</dbReference>
<dbReference type="SMART" id="SM00849">
    <property type="entry name" value="Lactamase_B"/>
    <property type="match status" value="1"/>
</dbReference>
<sequence>MELIKIKGNTYYIPSNTNIGVYTYKNKFCLLIDTGINNTIARKIDEVLKSNNLHPKYIINTHSHTDHCGGNNYFKEAYPGTLVYASIEEKLYIENPDLHSIIPFSASPSKKLLKPKKSCDVDYILESGSNKINDEKFEIINLSGHSLDHIGIITPEKVCFVGDSIFSMETLEKYPFPFLSDISASLNTLNTLKEIDADFFVISHGKDILNKDELLKLIQINEDNIRRTCDTILDLLDQPYTREDLLENIIVLNDIEVDVKEYLLNLSSLSAFIAYLQEEDLIDCSIEDGKLYFFKK</sequence>
<evidence type="ECO:0000259" key="1">
    <source>
        <dbReference type="SMART" id="SM00849"/>
    </source>
</evidence>
<reference evidence="2" key="1">
    <citation type="submission" date="2022-12" db="EMBL/GenBank/DDBJ databases">
        <title>Clostridium sp. nov., isolated from industrial wastewater.</title>
        <authorList>
            <person name="Jiayan W."/>
        </authorList>
    </citation>
    <scope>NUCLEOTIDE SEQUENCE</scope>
    <source>
        <strain evidence="2">ZC22-4</strain>
    </source>
</reference>
<dbReference type="Proteomes" id="UP001144612">
    <property type="component" value="Unassembled WGS sequence"/>
</dbReference>
<comment type="caution">
    <text evidence="2">The sequence shown here is derived from an EMBL/GenBank/DDBJ whole genome shotgun (WGS) entry which is preliminary data.</text>
</comment>
<feature type="domain" description="Metallo-beta-lactamase" evidence="1">
    <location>
        <begin position="16"/>
        <end position="204"/>
    </location>
</feature>
<accession>A0ABT4DDW0</accession>
<keyword evidence="3" id="KW-1185">Reference proteome</keyword>